<dbReference type="AlphaFoldDB" id="A0A6C0BU14"/>
<dbReference type="PROSITE" id="PS00603">
    <property type="entry name" value="TK_CELLULAR_TYPE"/>
    <property type="match status" value="1"/>
</dbReference>
<evidence type="ECO:0000256" key="10">
    <source>
        <dbReference type="ARBA" id="ARBA00048254"/>
    </source>
</evidence>
<dbReference type="SUPFAM" id="SSF57716">
    <property type="entry name" value="Glucocorticoid receptor-like (DNA-binding domain)"/>
    <property type="match status" value="1"/>
</dbReference>
<evidence type="ECO:0000256" key="9">
    <source>
        <dbReference type="ARBA" id="ARBA00022840"/>
    </source>
</evidence>
<evidence type="ECO:0000256" key="8">
    <source>
        <dbReference type="ARBA" id="ARBA00022833"/>
    </source>
</evidence>
<protein>
    <recommendedName>
        <fullName evidence="2">thymidine kinase</fullName>
        <ecNumber evidence="2">2.7.1.21</ecNumber>
    </recommendedName>
</protein>
<evidence type="ECO:0000256" key="1">
    <source>
        <dbReference type="ARBA" id="ARBA00007587"/>
    </source>
</evidence>
<dbReference type="Pfam" id="PF00265">
    <property type="entry name" value="TK"/>
    <property type="match status" value="1"/>
</dbReference>
<dbReference type="InterPro" id="IPR001267">
    <property type="entry name" value="Thymidine_kinase"/>
</dbReference>
<dbReference type="Gene3D" id="3.40.50.300">
    <property type="entry name" value="P-loop containing nucleotide triphosphate hydrolases"/>
    <property type="match status" value="1"/>
</dbReference>
<keyword evidence="8" id="KW-0862">Zinc</keyword>
<keyword evidence="5" id="KW-0479">Metal-binding</keyword>
<dbReference type="EC" id="2.7.1.21" evidence="2"/>
<dbReference type="EMBL" id="MN739253">
    <property type="protein sequence ID" value="QHS95570.1"/>
    <property type="molecule type" value="Genomic_DNA"/>
</dbReference>
<comment type="similarity">
    <text evidence="1">Belongs to the thymidine kinase family.</text>
</comment>
<dbReference type="GO" id="GO:0046872">
    <property type="term" value="F:metal ion binding"/>
    <property type="evidence" value="ECO:0007669"/>
    <property type="project" value="UniProtKB-KW"/>
</dbReference>
<evidence type="ECO:0000256" key="2">
    <source>
        <dbReference type="ARBA" id="ARBA00012118"/>
    </source>
</evidence>
<dbReference type="GO" id="GO:0071897">
    <property type="term" value="P:DNA biosynthetic process"/>
    <property type="evidence" value="ECO:0007669"/>
    <property type="project" value="UniProtKB-KW"/>
</dbReference>
<evidence type="ECO:0000256" key="3">
    <source>
        <dbReference type="ARBA" id="ARBA00022634"/>
    </source>
</evidence>
<keyword evidence="3" id="KW-0237">DNA synthesis</keyword>
<evidence type="ECO:0000256" key="6">
    <source>
        <dbReference type="ARBA" id="ARBA00022741"/>
    </source>
</evidence>
<evidence type="ECO:0000313" key="11">
    <source>
        <dbReference type="EMBL" id="QHS95570.1"/>
    </source>
</evidence>
<dbReference type="GO" id="GO:0046104">
    <property type="term" value="P:thymidine metabolic process"/>
    <property type="evidence" value="ECO:0007669"/>
    <property type="project" value="TreeGrafter"/>
</dbReference>
<evidence type="ECO:0000256" key="7">
    <source>
        <dbReference type="ARBA" id="ARBA00022777"/>
    </source>
</evidence>
<evidence type="ECO:0000256" key="4">
    <source>
        <dbReference type="ARBA" id="ARBA00022679"/>
    </source>
</evidence>
<dbReference type="GO" id="GO:0005524">
    <property type="term" value="F:ATP binding"/>
    <property type="evidence" value="ECO:0007669"/>
    <property type="project" value="UniProtKB-KW"/>
</dbReference>
<dbReference type="InterPro" id="IPR027417">
    <property type="entry name" value="P-loop_NTPase"/>
</dbReference>
<keyword evidence="6" id="KW-0547">Nucleotide-binding</keyword>
<organism evidence="11">
    <name type="scientific">viral metagenome</name>
    <dbReference type="NCBI Taxonomy" id="1070528"/>
    <lineage>
        <taxon>unclassified sequences</taxon>
        <taxon>metagenomes</taxon>
        <taxon>organismal metagenomes</taxon>
    </lineage>
</organism>
<keyword evidence="9" id="KW-0067">ATP-binding</keyword>
<dbReference type="GO" id="GO:0004797">
    <property type="term" value="F:thymidine kinase activity"/>
    <property type="evidence" value="ECO:0007669"/>
    <property type="project" value="UniProtKB-EC"/>
</dbReference>
<proteinExistence type="inferred from homology"/>
<accession>A0A6C0BU14</accession>
<keyword evidence="7" id="KW-0418">Kinase</keyword>
<keyword evidence="4" id="KW-0808">Transferase</keyword>
<dbReference type="InterPro" id="IPR020633">
    <property type="entry name" value="Thymidine_kinase_CS"/>
</dbReference>
<dbReference type="FunFam" id="3.40.50.300:FF:000948">
    <property type="entry name" value="Thymidine kinase"/>
    <property type="match status" value="1"/>
</dbReference>
<name>A0A6C0BU14_9ZZZZ</name>
<evidence type="ECO:0000256" key="5">
    <source>
        <dbReference type="ARBA" id="ARBA00022723"/>
    </source>
</evidence>
<sequence length="186" mass="21265">MTQHASTGYLELILGCMFSGKTTKLLEIYNMYLICDIECCVVNYDKDKRYHSELLSTHDKKMIPCINVKNLGEVASRENIDKYDVFLINEGQFFVDVYEVVLDLVQNHGKKVYVCGLDGDYKQQTFGKLLNLIPHCDNYSKLHAICKKCKDGTPASFSKRITTETDQEVIGSDNYIPVCRKCYTSI</sequence>
<dbReference type="SUPFAM" id="SSF52540">
    <property type="entry name" value="P-loop containing nucleoside triphosphate hydrolases"/>
    <property type="match status" value="1"/>
</dbReference>
<reference evidence="11" key="1">
    <citation type="journal article" date="2020" name="Nature">
        <title>Giant virus diversity and host interactions through global metagenomics.</title>
        <authorList>
            <person name="Schulz F."/>
            <person name="Roux S."/>
            <person name="Paez-Espino D."/>
            <person name="Jungbluth S."/>
            <person name="Walsh D.A."/>
            <person name="Denef V.J."/>
            <person name="McMahon K.D."/>
            <person name="Konstantinidis K.T."/>
            <person name="Eloe-Fadrosh E.A."/>
            <person name="Kyrpides N.C."/>
            <person name="Woyke T."/>
        </authorList>
    </citation>
    <scope>NUCLEOTIDE SEQUENCE</scope>
    <source>
        <strain evidence="11">GVMAG-M-3300018868-6</strain>
    </source>
</reference>
<comment type="catalytic activity">
    <reaction evidence="10">
        <text>thymidine + ATP = dTMP + ADP + H(+)</text>
        <dbReference type="Rhea" id="RHEA:19129"/>
        <dbReference type="ChEBI" id="CHEBI:15378"/>
        <dbReference type="ChEBI" id="CHEBI:17748"/>
        <dbReference type="ChEBI" id="CHEBI:30616"/>
        <dbReference type="ChEBI" id="CHEBI:63528"/>
        <dbReference type="ChEBI" id="CHEBI:456216"/>
        <dbReference type="EC" id="2.7.1.21"/>
    </reaction>
</comment>
<dbReference type="Gene3D" id="3.30.60.20">
    <property type="match status" value="1"/>
</dbReference>
<dbReference type="PANTHER" id="PTHR11441:SF0">
    <property type="entry name" value="THYMIDINE KINASE, CYTOSOLIC"/>
    <property type="match status" value="1"/>
</dbReference>
<dbReference type="PIRSF" id="PIRSF035805">
    <property type="entry name" value="TK_cell"/>
    <property type="match status" value="1"/>
</dbReference>
<dbReference type="PANTHER" id="PTHR11441">
    <property type="entry name" value="THYMIDINE KINASE"/>
    <property type="match status" value="1"/>
</dbReference>